<dbReference type="SUPFAM" id="SSF53474">
    <property type="entry name" value="alpha/beta-Hydrolases"/>
    <property type="match status" value="1"/>
</dbReference>
<dbReference type="HOGENOM" id="CLU_037947_0_1_11"/>
<sequence>MIEPDSMTFAVMIWILGLLITLFVALRGHAFGTKSLKHIAMRLGGMLTSTFVLVLAAVVTLNAKYGWYSSWQDVQAAVTGTPPTIEQHTHGQARTQEQKSEAAQQAQESDAAADSKYAAQRARYEAGLHLKPSATGQWININVPGIRMQGNDIGRVMVWLPPSYTSDTKRTYPVIEAFHGIPGGTLDYQRVFHLDASLRDAVSRGAMRDAIIIVPQEMPGGIDTECVDGGGLNMETWLTSMVPDYITKNFRAQASREAWTTIGVSAGGWCSSMATILHPDRYAGGASLGGYYSPQFDTWNPFKGKVPGRYDLIAQVKKNPHPQSLWVLVSGADKLSGASSEAFIKAATAYDVTQVDLPHAGHRVGVWQSTFPDVFTWMGKTFPMFAASAGSTSQQSASPSPSSSPSAPSSQMQPSASPLTGRHRALTHPVTGSTNGLVGLTPRTRG</sequence>
<dbReference type="InterPro" id="IPR050583">
    <property type="entry name" value="Mycobacterial_A85_antigen"/>
</dbReference>
<feature type="compositionally biased region" description="Polar residues" evidence="1">
    <location>
        <begin position="82"/>
        <end position="95"/>
    </location>
</feature>
<dbReference type="eggNOG" id="COG0627">
    <property type="taxonomic scope" value="Bacteria"/>
</dbReference>
<proteinExistence type="predicted"/>
<evidence type="ECO:0000313" key="4">
    <source>
        <dbReference type="Proteomes" id="UP000027986"/>
    </source>
</evidence>
<dbReference type="Gene3D" id="3.40.50.1820">
    <property type="entry name" value="alpha/beta hydrolase"/>
    <property type="match status" value="1"/>
</dbReference>
<keyword evidence="4" id="KW-1185">Reference proteome</keyword>
<evidence type="ECO:0000256" key="2">
    <source>
        <dbReference type="SAM" id="Phobius"/>
    </source>
</evidence>
<feature type="compositionally biased region" description="Low complexity" evidence="1">
    <location>
        <begin position="389"/>
        <end position="418"/>
    </location>
</feature>
<dbReference type="EMBL" id="CP008889">
    <property type="protein sequence ID" value="AIF39740.1"/>
    <property type="molecule type" value="Genomic_DNA"/>
</dbReference>
<protein>
    <recommendedName>
        <fullName evidence="5">Esterase</fullName>
    </recommendedName>
</protein>
<dbReference type="InterPro" id="IPR000801">
    <property type="entry name" value="Esterase-like"/>
</dbReference>
<name>A0A075JDL9_9MICO</name>
<dbReference type="Proteomes" id="UP000027986">
    <property type="component" value="Chromosome"/>
</dbReference>
<gene>
    <name evidence="3" type="ORF">HX89_00540</name>
</gene>
<keyword evidence="2" id="KW-1133">Transmembrane helix</keyword>
<dbReference type="KEGG" id="dni:HX89_00540"/>
<feature type="compositionally biased region" description="Low complexity" evidence="1">
    <location>
        <begin position="101"/>
        <end position="112"/>
    </location>
</feature>
<feature type="region of interest" description="Disordered" evidence="1">
    <location>
        <begin position="82"/>
        <end position="112"/>
    </location>
</feature>
<feature type="transmembrane region" description="Helical" evidence="2">
    <location>
        <begin position="39"/>
        <end position="61"/>
    </location>
</feature>
<dbReference type="Pfam" id="PF00756">
    <property type="entry name" value="Esterase"/>
    <property type="match status" value="1"/>
</dbReference>
<feature type="region of interest" description="Disordered" evidence="1">
    <location>
        <begin position="389"/>
        <end position="446"/>
    </location>
</feature>
<dbReference type="InterPro" id="IPR029058">
    <property type="entry name" value="AB_hydrolase_fold"/>
</dbReference>
<reference evidence="3 4" key="1">
    <citation type="submission" date="2014-07" db="EMBL/GenBank/DDBJ databases">
        <title>Genome Sequencing of Dermacoccus nishinomiyaensis.</title>
        <authorList>
            <person name="Hong K.W."/>
            <person name="Chan K.G."/>
        </authorList>
    </citation>
    <scope>NUCLEOTIDE SEQUENCE [LARGE SCALE GENOMIC DNA]</scope>
    <source>
        <strain evidence="3 4">M25</strain>
    </source>
</reference>
<evidence type="ECO:0008006" key="5">
    <source>
        <dbReference type="Google" id="ProtNLM"/>
    </source>
</evidence>
<keyword evidence="2" id="KW-0812">Transmembrane</keyword>
<dbReference type="AlphaFoldDB" id="A0A075JDL9"/>
<organism evidence="3 4">
    <name type="scientific">Dermacoccus nishinomiyaensis</name>
    <dbReference type="NCBI Taxonomy" id="1274"/>
    <lineage>
        <taxon>Bacteria</taxon>
        <taxon>Bacillati</taxon>
        <taxon>Actinomycetota</taxon>
        <taxon>Actinomycetes</taxon>
        <taxon>Micrococcales</taxon>
        <taxon>Dermacoccaceae</taxon>
        <taxon>Dermacoccus</taxon>
    </lineage>
</organism>
<evidence type="ECO:0000313" key="3">
    <source>
        <dbReference type="EMBL" id="AIF39740.1"/>
    </source>
</evidence>
<dbReference type="PANTHER" id="PTHR48098:SF1">
    <property type="entry name" value="DIACYLGLYCEROL ACYLTRANSFERASE_MYCOLYLTRANSFERASE AG85A"/>
    <property type="match status" value="1"/>
</dbReference>
<dbReference type="GO" id="GO:0016747">
    <property type="term" value="F:acyltransferase activity, transferring groups other than amino-acyl groups"/>
    <property type="evidence" value="ECO:0007669"/>
    <property type="project" value="TreeGrafter"/>
</dbReference>
<evidence type="ECO:0000256" key="1">
    <source>
        <dbReference type="SAM" id="MobiDB-lite"/>
    </source>
</evidence>
<dbReference type="PANTHER" id="PTHR48098">
    <property type="entry name" value="ENTEROCHELIN ESTERASE-RELATED"/>
    <property type="match status" value="1"/>
</dbReference>
<feature type="transmembrane region" description="Helical" evidence="2">
    <location>
        <begin position="6"/>
        <end position="27"/>
    </location>
</feature>
<keyword evidence="2" id="KW-0472">Membrane</keyword>
<accession>A0A075JDL9</accession>